<dbReference type="Pfam" id="PF03400">
    <property type="entry name" value="DDE_Tnp_IS1"/>
    <property type="match status" value="1"/>
</dbReference>
<dbReference type="Proteomes" id="UP001220225">
    <property type="component" value="Unassembled WGS sequence"/>
</dbReference>
<gene>
    <name evidence="1" type="ORF">PSI14_17120</name>
</gene>
<proteinExistence type="predicted"/>
<reference evidence="1 2" key="1">
    <citation type="submission" date="2023-02" db="EMBL/GenBank/DDBJ databases">
        <title>Entomopathogenic bacteria.</title>
        <authorList>
            <person name="Machado R.A."/>
        </authorList>
    </citation>
    <scope>NUCLEOTIDE SEQUENCE [LARGE SCALE GENOMIC DNA]</scope>
    <source>
        <strain evidence="1 2">XENO-2</strain>
    </source>
</reference>
<dbReference type="InterPro" id="IPR005063">
    <property type="entry name" value="Transposase_27"/>
</dbReference>
<evidence type="ECO:0000313" key="1">
    <source>
        <dbReference type="EMBL" id="MDC9598510.1"/>
    </source>
</evidence>
<accession>A0ABT5LW06</accession>
<name>A0ABT5LW06_9GAMM</name>
<organism evidence="1 2">
    <name type="scientific">Xenorhabdus anantnagensis</name>
    <dbReference type="NCBI Taxonomy" id="3025875"/>
    <lineage>
        <taxon>Bacteria</taxon>
        <taxon>Pseudomonadati</taxon>
        <taxon>Pseudomonadota</taxon>
        <taxon>Gammaproteobacteria</taxon>
        <taxon>Enterobacterales</taxon>
        <taxon>Morganellaceae</taxon>
        <taxon>Xenorhabdus</taxon>
    </lineage>
</organism>
<sequence>MSNGHLSAIRKTHASFWYAWEPEQKAIIAHVFGDRSRKTLNKLLAPFEVQFYCTDDYAIYDCLPEGKHLRGKKFTLF</sequence>
<dbReference type="EMBL" id="JAQRFN010000031">
    <property type="protein sequence ID" value="MDC9598510.1"/>
    <property type="molecule type" value="Genomic_DNA"/>
</dbReference>
<comment type="caution">
    <text evidence="1">The sequence shown here is derived from an EMBL/GenBank/DDBJ whole genome shotgun (WGS) entry which is preliminary data.</text>
</comment>
<protein>
    <submittedName>
        <fullName evidence="1">IS1 family transposase</fullName>
    </submittedName>
</protein>
<keyword evidence="2" id="KW-1185">Reference proteome</keyword>
<evidence type="ECO:0000313" key="2">
    <source>
        <dbReference type="Proteomes" id="UP001220225"/>
    </source>
</evidence>